<keyword evidence="2" id="KW-0812">Transmembrane</keyword>
<evidence type="ECO:0000313" key="4">
    <source>
        <dbReference type="Ensembl" id="ENSCCRP00000100911.1"/>
    </source>
</evidence>
<keyword evidence="2" id="KW-0472">Membrane</keyword>
<organism evidence="4 5">
    <name type="scientific">Cyprinus carpio carpio</name>
    <dbReference type="NCBI Taxonomy" id="630221"/>
    <lineage>
        <taxon>Eukaryota</taxon>
        <taxon>Metazoa</taxon>
        <taxon>Chordata</taxon>
        <taxon>Craniata</taxon>
        <taxon>Vertebrata</taxon>
        <taxon>Euteleostomi</taxon>
        <taxon>Actinopterygii</taxon>
        <taxon>Neopterygii</taxon>
        <taxon>Teleostei</taxon>
        <taxon>Ostariophysi</taxon>
        <taxon>Cypriniformes</taxon>
        <taxon>Cyprinidae</taxon>
        <taxon>Cyprininae</taxon>
        <taxon>Cyprinus</taxon>
    </lineage>
</organism>
<dbReference type="GeneTree" id="ENSGT00950000183109"/>
<dbReference type="InterPro" id="IPR021684">
    <property type="entry name" value="WBP1-like"/>
</dbReference>
<dbReference type="PANTHER" id="PTHR16209:SF7">
    <property type="entry name" value="WW DOMAIN BINDING PROTEIN 1 ISOFORM X1"/>
    <property type="match status" value="1"/>
</dbReference>
<sequence length="326" mass="37320">MPQKMLGSVVGLLCTGACLVEGKEFCFGVNNEQYRCEMGYCCGETECCTYYYELWWFWLVWTLIIMLSCCCAYRHRRVKMRLQQEQRQREISLMAYQGASSAFITPPPPLPPLNLRFWTDCKLPDYEEVMAHPPTPPPPYSPPEPEPDPETQQEPEEPSGRRRHVTGDSGIEVTLTRWARHSARWCRSAPCGPVTPWPPHTCPLTRWTKAGRQQRLTLRIMGRRREWPSLWSIRSSGRLWLRWPFLDSPSTVSAPRHSSCWEKPHAGHFLCASGPRPPSASPPSPSSSHPSTGRWISCWTPVCGNSMVKEKNMNEPHDDTPLTPDL</sequence>
<keyword evidence="5" id="KW-1185">Reference proteome</keyword>
<feature type="compositionally biased region" description="Pro residues" evidence="1">
    <location>
        <begin position="275"/>
        <end position="285"/>
    </location>
</feature>
<dbReference type="InterPro" id="IPR051994">
    <property type="entry name" value="WW_domain-binding"/>
</dbReference>
<dbReference type="Ensembl" id="ENSCCRT00000119034.1">
    <property type="protein sequence ID" value="ENSCCRP00000100911.1"/>
    <property type="gene ID" value="ENSCCRG00000060447.1"/>
</dbReference>
<feature type="transmembrane region" description="Helical" evidence="2">
    <location>
        <begin position="55"/>
        <end position="73"/>
    </location>
</feature>
<evidence type="ECO:0000256" key="3">
    <source>
        <dbReference type="SAM" id="SignalP"/>
    </source>
</evidence>
<evidence type="ECO:0000256" key="2">
    <source>
        <dbReference type="SAM" id="Phobius"/>
    </source>
</evidence>
<feature type="compositionally biased region" description="Acidic residues" evidence="1">
    <location>
        <begin position="145"/>
        <end position="157"/>
    </location>
</feature>
<protein>
    <submittedName>
        <fullName evidence="4">WW domain binding protein 1</fullName>
    </submittedName>
</protein>
<dbReference type="PANTHER" id="PTHR16209">
    <property type="entry name" value="VESICULAR, OVEREXPRESSED IN CANCER, PROSURVIVAL PROTEIN 1"/>
    <property type="match status" value="1"/>
</dbReference>
<feature type="compositionally biased region" description="Pro residues" evidence="1">
    <location>
        <begin position="133"/>
        <end position="144"/>
    </location>
</feature>
<reference evidence="4" key="2">
    <citation type="submission" date="2025-09" db="UniProtKB">
        <authorList>
            <consortium name="Ensembl"/>
        </authorList>
    </citation>
    <scope>IDENTIFICATION</scope>
</reference>
<keyword evidence="3" id="KW-0732">Signal</keyword>
<reference evidence="4" key="1">
    <citation type="submission" date="2025-08" db="UniProtKB">
        <authorList>
            <consortium name="Ensembl"/>
        </authorList>
    </citation>
    <scope>IDENTIFICATION</scope>
</reference>
<evidence type="ECO:0000313" key="5">
    <source>
        <dbReference type="Proteomes" id="UP001108240"/>
    </source>
</evidence>
<feature type="region of interest" description="Disordered" evidence="1">
    <location>
        <begin position="272"/>
        <end position="294"/>
    </location>
</feature>
<feature type="signal peptide" evidence="3">
    <location>
        <begin position="1"/>
        <end position="22"/>
    </location>
</feature>
<feature type="chain" id="PRO_5039923627" evidence="3">
    <location>
        <begin position="23"/>
        <end position="326"/>
    </location>
</feature>
<evidence type="ECO:0000256" key="1">
    <source>
        <dbReference type="SAM" id="MobiDB-lite"/>
    </source>
</evidence>
<dbReference type="Proteomes" id="UP001108240">
    <property type="component" value="Unplaced"/>
</dbReference>
<dbReference type="Pfam" id="PF11669">
    <property type="entry name" value="WBP-1"/>
    <property type="match status" value="1"/>
</dbReference>
<dbReference type="AlphaFoldDB" id="A0A9J7X471"/>
<accession>A0A9J7X471</accession>
<name>A0A9J7X471_CYPCA</name>
<feature type="region of interest" description="Disordered" evidence="1">
    <location>
        <begin position="132"/>
        <end position="170"/>
    </location>
</feature>
<keyword evidence="2" id="KW-1133">Transmembrane helix</keyword>
<proteinExistence type="predicted"/>